<dbReference type="InterPro" id="IPR011701">
    <property type="entry name" value="MFS"/>
</dbReference>
<evidence type="ECO:0000256" key="4">
    <source>
        <dbReference type="ARBA" id="ARBA00023136"/>
    </source>
</evidence>
<dbReference type="PROSITE" id="PS50850">
    <property type="entry name" value="MFS"/>
    <property type="match status" value="1"/>
</dbReference>
<keyword evidence="2 5" id="KW-0812">Transmembrane</keyword>
<dbReference type="GO" id="GO:0005886">
    <property type="term" value="C:plasma membrane"/>
    <property type="evidence" value="ECO:0007669"/>
    <property type="project" value="TreeGrafter"/>
</dbReference>
<dbReference type="OrthoDB" id="6770063at2759"/>
<sequence length="483" mass="53626">MEDTDDRKDGKSARFIVKQGSDISNLNPKEWSTAEKRKTTAIVGLTGFLVAWSSAIDSAVMKQAKMEFGVSDVTESLATAVFLAAFGLGALCSGPLSETIGRLQTYLFSLVLFMVFVMASALSPNIGAQIVFRAFSGFFGSTPLTTFGGSTSDMWNPVDRAYVFPVMACLSFLGPFLAPLVGSYIGYTGVLSWRWVEWITLIMAALITLLIALFCPETYMPTLLERRAYHFRRCTGDLRFTAESTLHSPDLKTRLKRNFARPFILLFSQYVVVFWSIYLSIVYAVLFGFLSGYTFIFGDTYNMSQGFVGLMFLGMNVGFLVALAICPWIYKKYKQKNDQAIQAGETSAPPEERLWYAMLAAPCFAISLFWMGWTAFPTISFWSPLLASVMFGFAVQGIFVSSYLYLIDVFEGLAASALVSLTLSRYLMASGMVVVATPMYSNLGVHWTLTLLGCIGVLCTPIPYAFYRYGHQIRARNPPPEMS</sequence>
<feature type="transmembrane region" description="Helical" evidence="5">
    <location>
        <begin position="447"/>
        <end position="467"/>
    </location>
</feature>
<organism evidence="7 8">
    <name type="scientific">Meira miltonrushii</name>
    <dbReference type="NCBI Taxonomy" id="1280837"/>
    <lineage>
        <taxon>Eukaryota</taxon>
        <taxon>Fungi</taxon>
        <taxon>Dikarya</taxon>
        <taxon>Basidiomycota</taxon>
        <taxon>Ustilaginomycotina</taxon>
        <taxon>Exobasidiomycetes</taxon>
        <taxon>Exobasidiales</taxon>
        <taxon>Brachybasidiaceae</taxon>
        <taxon>Meira</taxon>
    </lineage>
</organism>
<dbReference type="EMBL" id="KZ819609">
    <property type="protein sequence ID" value="PWN31399.1"/>
    <property type="molecule type" value="Genomic_DNA"/>
</dbReference>
<feature type="transmembrane region" description="Helical" evidence="5">
    <location>
        <begin position="198"/>
        <end position="219"/>
    </location>
</feature>
<gene>
    <name evidence="7" type="ORF">FA14DRAFT_151566</name>
</gene>
<feature type="domain" description="Major facilitator superfamily (MFS) profile" evidence="6">
    <location>
        <begin position="39"/>
        <end position="471"/>
    </location>
</feature>
<dbReference type="STRING" id="1280837.A0A316V1G9"/>
<feature type="transmembrane region" description="Helical" evidence="5">
    <location>
        <begin position="76"/>
        <end position="94"/>
    </location>
</feature>
<evidence type="ECO:0000256" key="1">
    <source>
        <dbReference type="ARBA" id="ARBA00004141"/>
    </source>
</evidence>
<keyword evidence="3 5" id="KW-1133">Transmembrane helix</keyword>
<name>A0A316V1G9_9BASI</name>
<keyword evidence="8" id="KW-1185">Reference proteome</keyword>
<accession>A0A316V1G9</accession>
<evidence type="ECO:0000313" key="7">
    <source>
        <dbReference type="EMBL" id="PWN31399.1"/>
    </source>
</evidence>
<proteinExistence type="predicted"/>
<feature type="transmembrane region" description="Helical" evidence="5">
    <location>
        <begin position="39"/>
        <end position="56"/>
    </location>
</feature>
<feature type="transmembrane region" description="Helical" evidence="5">
    <location>
        <begin position="130"/>
        <end position="149"/>
    </location>
</feature>
<dbReference type="GeneID" id="37019260"/>
<dbReference type="Pfam" id="PF07690">
    <property type="entry name" value="MFS_1"/>
    <property type="match status" value="1"/>
</dbReference>
<protein>
    <submittedName>
        <fullName evidence="7">C6 transcription factor</fullName>
    </submittedName>
</protein>
<dbReference type="InterPro" id="IPR036259">
    <property type="entry name" value="MFS_trans_sf"/>
</dbReference>
<feature type="transmembrane region" description="Helical" evidence="5">
    <location>
        <begin position="106"/>
        <end position="124"/>
    </location>
</feature>
<dbReference type="Proteomes" id="UP000245771">
    <property type="component" value="Unassembled WGS sequence"/>
</dbReference>
<feature type="transmembrane region" description="Helical" evidence="5">
    <location>
        <begin position="263"/>
        <end position="286"/>
    </location>
</feature>
<feature type="transmembrane region" description="Helical" evidence="5">
    <location>
        <begin position="385"/>
        <end position="406"/>
    </location>
</feature>
<keyword evidence="4 5" id="KW-0472">Membrane</keyword>
<dbReference type="PANTHER" id="PTHR23502">
    <property type="entry name" value="MAJOR FACILITATOR SUPERFAMILY"/>
    <property type="match status" value="1"/>
</dbReference>
<dbReference type="SUPFAM" id="SSF103473">
    <property type="entry name" value="MFS general substrate transporter"/>
    <property type="match status" value="1"/>
</dbReference>
<dbReference type="InterPro" id="IPR020846">
    <property type="entry name" value="MFS_dom"/>
</dbReference>
<dbReference type="FunCoup" id="A0A316V1G9">
    <property type="interactions" value="5"/>
</dbReference>
<dbReference type="AlphaFoldDB" id="A0A316V1G9"/>
<evidence type="ECO:0000256" key="2">
    <source>
        <dbReference type="ARBA" id="ARBA00022692"/>
    </source>
</evidence>
<feature type="transmembrane region" description="Helical" evidence="5">
    <location>
        <begin position="306"/>
        <end position="330"/>
    </location>
</feature>
<dbReference type="GO" id="GO:0022857">
    <property type="term" value="F:transmembrane transporter activity"/>
    <property type="evidence" value="ECO:0007669"/>
    <property type="project" value="InterPro"/>
</dbReference>
<reference evidence="7 8" key="1">
    <citation type="journal article" date="2018" name="Mol. Biol. Evol.">
        <title>Broad Genomic Sampling Reveals a Smut Pathogenic Ancestry of the Fungal Clade Ustilaginomycotina.</title>
        <authorList>
            <person name="Kijpornyongpan T."/>
            <person name="Mondo S.J."/>
            <person name="Barry K."/>
            <person name="Sandor L."/>
            <person name="Lee J."/>
            <person name="Lipzen A."/>
            <person name="Pangilinan J."/>
            <person name="LaButti K."/>
            <person name="Hainaut M."/>
            <person name="Henrissat B."/>
            <person name="Grigoriev I.V."/>
            <person name="Spatafora J.W."/>
            <person name="Aime M.C."/>
        </authorList>
    </citation>
    <scope>NUCLEOTIDE SEQUENCE [LARGE SCALE GENOMIC DNA]</scope>
    <source>
        <strain evidence="7 8">MCA 3882</strain>
    </source>
</reference>
<evidence type="ECO:0000256" key="5">
    <source>
        <dbReference type="SAM" id="Phobius"/>
    </source>
</evidence>
<comment type="subcellular location">
    <subcellularLocation>
        <location evidence="1">Membrane</location>
        <topology evidence="1">Multi-pass membrane protein</topology>
    </subcellularLocation>
</comment>
<dbReference type="InParanoid" id="A0A316V1G9"/>
<feature type="transmembrane region" description="Helical" evidence="5">
    <location>
        <begin position="161"/>
        <end position="186"/>
    </location>
</feature>
<feature type="transmembrane region" description="Helical" evidence="5">
    <location>
        <begin position="413"/>
        <end position="435"/>
    </location>
</feature>
<dbReference type="Gene3D" id="1.20.1250.20">
    <property type="entry name" value="MFS general substrate transporter like domains"/>
    <property type="match status" value="1"/>
</dbReference>
<evidence type="ECO:0000256" key="3">
    <source>
        <dbReference type="ARBA" id="ARBA00022989"/>
    </source>
</evidence>
<dbReference type="PANTHER" id="PTHR23502:SF47">
    <property type="entry name" value="MAJOR FACILITATOR SUPERFAMILY (MFS) PROFILE DOMAIN-CONTAINING PROTEIN-RELATED"/>
    <property type="match status" value="1"/>
</dbReference>
<feature type="transmembrane region" description="Helical" evidence="5">
    <location>
        <begin position="354"/>
        <end position="373"/>
    </location>
</feature>
<dbReference type="RefSeq" id="XP_025351701.1">
    <property type="nucleotide sequence ID" value="XM_025497479.1"/>
</dbReference>
<evidence type="ECO:0000313" key="8">
    <source>
        <dbReference type="Proteomes" id="UP000245771"/>
    </source>
</evidence>
<evidence type="ECO:0000259" key="6">
    <source>
        <dbReference type="PROSITE" id="PS50850"/>
    </source>
</evidence>
<dbReference type="CDD" id="cd17323">
    <property type="entry name" value="MFS_Tpo1_MDR_like"/>
    <property type="match status" value="1"/>
</dbReference>